<evidence type="ECO:0000313" key="4">
    <source>
        <dbReference type="Proteomes" id="UP000078543"/>
    </source>
</evidence>
<evidence type="ECO:0000256" key="2">
    <source>
        <dbReference type="ARBA" id="ARBA00022801"/>
    </source>
</evidence>
<sequence length="144" mass="16237">MTKPAPLTKADFRYFVDIQTRWADNDMFGHVNNVEYYRFFEIAVVDFLMGPCQLDLFNAPAVPFAAESKCRFFRPLSWPEKVVAGIRIEKLGRTSVTYGIGLFGEGSDQAAAEGHWVHVFVGREDQRPTDIPPAPRAAFEAHLA</sequence>
<dbReference type="Proteomes" id="UP000078543">
    <property type="component" value="Unassembled WGS sequence"/>
</dbReference>
<accession>A0A178MQ09</accession>
<keyword evidence="2" id="KW-0378">Hydrolase</keyword>
<protein>
    <submittedName>
        <fullName evidence="3">Thioesterase</fullName>
    </submittedName>
</protein>
<dbReference type="Gene3D" id="3.10.129.10">
    <property type="entry name" value="Hotdog Thioesterase"/>
    <property type="match status" value="1"/>
</dbReference>
<dbReference type="PANTHER" id="PTHR31793">
    <property type="entry name" value="4-HYDROXYBENZOYL-COA THIOESTERASE FAMILY MEMBER"/>
    <property type="match status" value="1"/>
</dbReference>
<evidence type="ECO:0000256" key="1">
    <source>
        <dbReference type="ARBA" id="ARBA00005953"/>
    </source>
</evidence>
<keyword evidence="4" id="KW-1185">Reference proteome</keyword>
<gene>
    <name evidence="3" type="ORF">A6A05_11515</name>
</gene>
<dbReference type="InterPro" id="IPR029069">
    <property type="entry name" value="HotDog_dom_sf"/>
</dbReference>
<reference evidence="3 4" key="1">
    <citation type="submission" date="2016-04" db="EMBL/GenBank/DDBJ databases">
        <title>Draft genome sequence of freshwater magnetotactic bacteria Magnetospirillum marisnigri SP-1 and Magnetospirillum moscoviense BB-1.</title>
        <authorList>
            <person name="Koziaeva V."/>
            <person name="Dziuba M.V."/>
            <person name="Ivanov T.M."/>
            <person name="Kuznetsov B."/>
            <person name="Grouzdev D.S."/>
        </authorList>
    </citation>
    <scope>NUCLEOTIDE SEQUENCE [LARGE SCALE GENOMIC DNA]</scope>
    <source>
        <strain evidence="3 4">BB-1</strain>
    </source>
</reference>
<dbReference type="InterPro" id="IPR050563">
    <property type="entry name" value="4-hydroxybenzoyl-CoA_TE"/>
</dbReference>
<dbReference type="AlphaFoldDB" id="A0A178MQ09"/>
<dbReference type="GO" id="GO:0047617">
    <property type="term" value="F:fatty acyl-CoA hydrolase activity"/>
    <property type="evidence" value="ECO:0007669"/>
    <property type="project" value="TreeGrafter"/>
</dbReference>
<dbReference type="PANTHER" id="PTHR31793:SF27">
    <property type="entry name" value="NOVEL THIOESTERASE SUPERFAMILY DOMAIN AND SAPOSIN A-TYPE DOMAIN CONTAINING PROTEIN (0610012H03RIK)"/>
    <property type="match status" value="1"/>
</dbReference>
<comment type="similarity">
    <text evidence="1">Belongs to the 4-hydroxybenzoyl-CoA thioesterase family.</text>
</comment>
<dbReference type="OrthoDB" id="9799036at2"/>
<name>A0A178MQ09_9PROT</name>
<dbReference type="STRING" id="1437059.A6A05_11515"/>
<dbReference type="CDD" id="cd00586">
    <property type="entry name" value="4HBT"/>
    <property type="match status" value="1"/>
</dbReference>
<organism evidence="3 4">
    <name type="scientific">Magnetospirillum moscoviense</name>
    <dbReference type="NCBI Taxonomy" id="1437059"/>
    <lineage>
        <taxon>Bacteria</taxon>
        <taxon>Pseudomonadati</taxon>
        <taxon>Pseudomonadota</taxon>
        <taxon>Alphaproteobacteria</taxon>
        <taxon>Rhodospirillales</taxon>
        <taxon>Rhodospirillaceae</taxon>
        <taxon>Magnetospirillum</taxon>
    </lineage>
</organism>
<dbReference type="SUPFAM" id="SSF54637">
    <property type="entry name" value="Thioesterase/thiol ester dehydrase-isomerase"/>
    <property type="match status" value="1"/>
</dbReference>
<dbReference type="EMBL" id="LWQU01000134">
    <property type="protein sequence ID" value="OAN50890.1"/>
    <property type="molecule type" value="Genomic_DNA"/>
</dbReference>
<evidence type="ECO:0000313" key="3">
    <source>
        <dbReference type="EMBL" id="OAN50890.1"/>
    </source>
</evidence>
<dbReference type="RefSeq" id="WP_068499840.1">
    <property type="nucleotide sequence ID" value="NZ_LWQU01000134.1"/>
</dbReference>
<dbReference type="Pfam" id="PF13279">
    <property type="entry name" value="4HBT_2"/>
    <property type="match status" value="1"/>
</dbReference>
<proteinExistence type="inferred from homology"/>
<comment type="caution">
    <text evidence="3">The sequence shown here is derived from an EMBL/GenBank/DDBJ whole genome shotgun (WGS) entry which is preliminary data.</text>
</comment>